<reference evidence="1" key="1">
    <citation type="submission" date="2023-01" db="EMBL/GenBank/DDBJ databases">
        <title>The chitinases involved in constricting ring structure development in the nematode-trapping fungus Drechslerella dactyloides.</title>
        <authorList>
            <person name="Wang R."/>
            <person name="Zhang L."/>
            <person name="Tang P."/>
            <person name="Li S."/>
            <person name="Liang L."/>
        </authorList>
    </citation>
    <scope>NUCLEOTIDE SEQUENCE</scope>
    <source>
        <strain evidence="1">YMF1.00031</strain>
    </source>
</reference>
<name>A0AAD6IT22_DREDA</name>
<sequence>MHRREQEITDSLLHVAPLIDPPDGWEEALLSLDVGAVEVEALALITEQDRAVWEPWLQDATVGIVMLYLLAGGDVEAMQEG</sequence>
<gene>
    <name evidence="1" type="ORF">Dda_7034</name>
</gene>
<keyword evidence="2" id="KW-1185">Reference proteome</keyword>
<dbReference type="AlphaFoldDB" id="A0AAD6IT22"/>
<dbReference type="Proteomes" id="UP001221413">
    <property type="component" value="Unassembled WGS sequence"/>
</dbReference>
<evidence type="ECO:0000313" key="1">
    <source>
        <dbReference type="EMBL" id="KAJ6258119.1"/>
    </source>
</evidence>
<comment type="caution">
    <text evidence="1">The sequence shown here is derived from an EMBL/GenBank/DDBJ whole genome shotgun (WGS) entry which is preliminary data.</text>
</comment>
<evidence type="ECO:0000313" key="2">
    <source>
        <dbReference type="Proteomes" id="UP001221413"/>
    </source>
</evidence>
<organism evidence="1 2">
    <name type="scientific">Drechslerella dactyloides</name>
    <name type="common">Nematode-trapping fungus</name>
    <name type="synonym">Arthrobotrys dactyloides</name>
    <dbReference type="NCBI Taxonomy" id="74499"/>
    <lineage>
        <taxon>Eukaryota</taxon>
        <taxon>Fungi</taxon>
        <taxon>Dikarya</taxon>
        <taxon>Ascomycota</taxon>
        <taxon>Pezizomycotina</taxon>
        <taxon>Orbiliomycetes</taxon>
        <taxon>Orbiliales</taxon>
        <taxon>Orbiliaceae</taxon>
        <taxon>Drechslerella</taxon>
    </lineage>
</organism>
<proteinExistence type="predicted"/>
<protein>
    <submittedName>
        <fullName evidence="1">Uncharacterized protein</fullName>
    </submittedName>
</protein>
<accession>A0AAD6IT22</accession>
<dbReference type="EMBL" id="JAQGDS010000009">
    <property type="protein sequence ID" value="KAJ6258119.1"/>
    <property type="molecule type" value="Genomic_DNA"/>
</dbReference>